<evidence type="ECO:0000313" key="1">
    <source>
        <dbReference type="EMBL" id="AFU60092.1"/>
    </source>
</evidence>
<name>K0IM85_NITGG</name>
<dbReference type="EMBL" id="CP002408">
    <property type="protein sequence ID" value="AFU60092.1"/>
    <property type="molecule type" value="Genomic_DNA"/>
</dbReference>
<organism evidence="1 2">
    <name type="scientific">Nitrososphaera gargensis (strain Ga9.2)</name>
    <dbReference type="NCBI Taxonomy" id="1237085"/>
    <lineage>
        <taxon>Archaea</taxon>
        <taxon>Nitrososphaerota</taxon>
        <taxon>Nitrososphaeria</taxon>
        <taxon>Nitrososphaerales</taxon>
        <taxon>Nitrososphaeraceae</taxon>
        <taxon>Nitrososphaera</taxon>
    </lineage>
</organism>
<proteinExistence type="predicted"/>
<protein>
    <submittedName>
        <fullName evidence="1">Uncharacterized protein</fullName>
    </submittedName>
</protein>
<keyword evidence="2" id="KW-1185">Reference proteome</keyword>
<dbReference type="InParanoid" id="K0IM85"/>
<dbReference type="Proteomes" id="UP000008037">
    <property type="component" value="Chromosome"/>
</dbReference>
<dbReference type="HOGENOM" id="CLU_1406023_0_0_2"/>
<dbReference type="BioCyc" id="CNIT1237085:G1324-3176-MONOMER"/>
<reference evidence="1 2" key="1">
    <citation type="journal article" date="2012" name="Environ. Microbiol.">
        <title>The genome of the ammonia-oxidizing Candidatus Nitrososphaera gargensis: insights into metabolic versatility and environmental adaptations.</title>
        <authorList>
            <person name="Spang A."/>
            <person name="Poehlein A."/>
            <person name="Offre P."/>
            <person name="Zumbragel S."/>
            <person name="Haider S."/>
            <person name="Rychlik N."/>
            <person name="Nowka B."/>
            <person name="Schmeisser C."/>
            <person name="Lebedeva E.V."/>
            <person name="Rattei T."/>
            <person name="Bohm C."/>
            <person name="Schmid M."/>
            <person name="Galushko A."/>
            <person name="Hatzenpichler R."/>
            <person name="Weinmaier T."/>
            <person name="Daniel R."/>
            <person name="Schleper C."/>
            <person name="Spieck E."/>
            <person name="Streit W."/>
            <person name="Wagner M."/>
        </authorList>
    </citation>
    <scope>NUCLEOTIDE SEQUENCE [LARGE SCALE GENOMIC DNA]</scope>
    <source>
        <strain evidence="2">Ga9.2</strain>
    </source>
</reference>
<dbReference type="KEGG" id="nga:Ngar_c31760"/>
<evidence type="ECO:0000313" key="2">
    <source>
        <dbReference type="Proteomes" id="UP000008037"/>
    </source>
</evidence>
<gene>
    <name evidence="1" type="ordered locus">Ngar_c31760</name>
</gene>
<sequence>MIIVFAAIAAAVSGAALAQNQMPSTGTLTDNNTASSMTLDEAKEQYLAAWNQTEFDAAFSTFVEEFSAAGYGVYQEHGNVFRPGETMVLYVEPVGFDHEQVIDEEGNTLYLMNMTADYVIASGNGTELQVIEDIPVGSIVSHRSNMELFLELTLTQASPFPVGDYLITYVVTDEVSGESFMLEKQVTVAESPS</sequence>
<dbReference type="AlphaFoldDB" id="K0IM85"/>
<accession>K0IM85</accession>